<dbReference type="Proteomes" id="UP000452293">
    <property type="component" value="Unassembled WGS sequence"/>
</dbReference>
<dbReference type="EMBL" id="WWVW01000021">
    <property type="protein sequence ID" value="MZL78069.1"/>
    <property type="molecule type" value="Genomic_DNA"/>
</dbReference>
<name>A0ABW9X5Z1_9FIRM</name>
<reference evidence="1 2" key="1">
    <citation type="journal article" date="2019" name="Nat. Med.">
        <title>A library of human gut bacterial isolates paired with longitudinal multiomics data enables mechanistic microbiome research.</title>
        <authorList>
            <person name="Poyet M."/>
            <person name="Groussin M."/>
            <person name="Gibbons S.M."/>
            <person name="Avila-Pacheco J."/>
            <person name="Jiang X."/>
            <person name="Kearney S.M."/>
            <person name="Perrotta A.R."/>
            <person name="Berdy B."/>
            <person name="Zhao S."/>
            <person name="Lieberman T.D."/>
            <person name="Swanson P.K."/>
            <person name="Smith M."/>
            <person name="Roesemann S."/>
            <person name="Alexander J.E."/>
            <person name="Rich S.A."/>
            <person name="Livny J."/>
            <person name="Vlamakis H."/>
            <person name="Clish C."/>
            <person name="Bullock K."/>
            <person name="Deik A."/>
            <person name="Scott J."/>
            <person name="Pierce K.A."/>
            <person name="Xavier R.J."/>
            <person name="Alm E.J."/>
        </authorList>
    </citation>
    <scope>NUCLEOTIDE SEQUENCE [LARGE SCALE GENOMIC DNA]</scope>
    <source>
        <strain evidence="1 2">BIOML-A1</strain>
    </source>
</reference>
<evidence type="ECO:0000313" key="2">
    <source>
        <dbReference type="Proteomes" id="UP000452293"/>
    </source>
</evidence>
<proteinExistence type="predicted"/>
<organism evidence="1 2">
    <name type="scientific">Blautia massiliensis</name>
    <name type="common">ex Durand et al. 2017</name>
    <dbReference type="NCBI Taxonomy" id="1737424"/>
    <lineage>
        <taxon>Bacteria</taxon>
        <taxon>Bacillati</taxon>
        <taxon>Bacillota</taxon>
        <taxon>Clostridia</taxon>
        <taxon>Lachnospirales</taxon>
        <taxon>Lachnospiraceae</taxon>
        <taxon>Blautia</taxon>
    </lineage>
</organism>
<comment type="caution">
    <text evidence="1">The sequence shown here is derived from an EMBL/GenBank/DDBJ whole genome shotgun (WGS) entry which is preliminary data.</text>
</comment>
<protein>
    <submittedName>
        <fullName evidence="1">Uncharacterized protein</fullName>
    </submittedName>
</protein>
<evidence type="ECO:0000313" key="1">
    <source>
        <dbReference type="EMBL" id="MZL78069.1"/>
    </source>
</evidence>
<gene>
    <name evidence="1" type="ORF">GT718_11985</name>
</gene>
<sequence>MIKISAMYKDSGGTNPYHRCDECLRYRPGKHPRCLNYNGDVDWKPNYIACKFFTDEKEDEIKGQMDIFDFL</sequence>
<dbReference type="RefSeq" id="WP_129975475.1">
    <property type="nucleotide sequence ID" value="NZ_WWVV01000020.1"/>
</dbReference>
<keyword evidence="2" id="KW-1185">Reference proteome</keyword>
<accession>A0ABW9X5Z1</accession>